<feature type="binding site" evidence="17">
    <location>
        <position position="366"/>
    </location>
    <ligand>
        <name>(6S)-NADPHX</name>
        <dbReference type="ChEBI" id="CHEBI:64076"/>
    </ligand>
</feature>
<dbReference type="EC" id="4.2.1.136" evidence="19"/>
<dbReference type="GO" id="GO:0046872">
    <property type="term" value="F:metal ion binding"/>
    <property type="evidence" value="ECO:0007669"/>
    <property type="project" value="UniProtKB-UniRule"/>
</dbReference>
<dbReference type="SUPFAM" id="SSF64153">
    <property type="entry name" value="YjeF N-terminal domain-like"/>
    <property type="match status" value="1"/>
</dbReference>
<reference evidence="22 23" key="1">
    <citation type="submission" date="2016-10" db="EMBL/GenBank/DDBJ databases">
        <authorList>
            <person name="de Groot N.N."/>
        </authorList>
    </citation>
    <scope>NUCLEOTIDE SEQUENCE [LARGE SCALE GENOMIC DNA]</scope>
    <source>
        <strain evidence="22 23">DSM 17862</strain>
    </source>
</reference>
<dbReference type="InterPro" id="IPR030677">
    <property type="entry name" value="Nnr"/>
</dbReference>
<keyword evidence="11 18" id="KW-0413">Isomerase</keyword>
<feature type="domain" description="YjeF C-terminal" evidence="20">
    <location>
        <begin position="222"/>
        <end position="496"/>
    </location>
</feature>
<comment type="similarity">
    <text evidence="3 19">In the N-terminal section; belongs to the NnrE/AIBP family.</text>
</comment>
<dbReference type="RefSeq" id="WP_090731550.1">
    <property type="nucleotide sequence ID" value="NZ_FOHO01000001.1"/>
</dbReference>
<evidence type="ECO:0000256" key="13">
    <source>
        <dbReference type="ARBA" id="ARBA00023268"/>
    </source>
</evidence>
<dbReference type="Gene3D" id="3.40.1190.20">
    <property type="match status" value="1"/>
</dbReference>
<dbReference type="PROSITE" id="PS51383">
    <property type="entry name" value="YJEF_C_3"/>
    <property type="match status" value="1"/>
</dbReference>
<proteinExistence type="inferred from homology"/>
<dbReference type="InterPro" id="IPR017953">
    <property type="entry name" value="Carbohydrate_kinase_pred_CS"/>
</dbReference>
<comment type="function">
    <text evidence="17">Catalyzes the dehydration of the S-form of NAD(P)HX at the expense of ADP, which is converted to AMP. Together with NAD(P)HX epimerase, which catalyzes the epimerization of the S- and R-forms, the enzyme allows the repair of both epimers of NAD(P)HX, a damaged form of NAD(P)H that is a result of enzymatic or heat-dependent hydration.</text>
</comment>
<comment type="catalytic activity">
    <reaction evidence="16 17 19">
        <text>(6S)-NADPHX + ADP = AMP + phosphate + NADPH + H(+)</text>
        <dbReference type="Rhea" id="RHEA:32235"/>
        <dbReference type="ChEBI" id="CHEBI:15378"/>
        <dbReference type="ChEBI" id="CHEBI:43474"/>
        <dbReference type="ChEBI" id="CHEBI:57783"/>
        <dbReference type="ChEBI" id="CHEBI:64076"/>
        <dbReference type="ChEBI" id="CHEBI:456215"/>
        <dbReference type="ChEBI" id="CHEBI:456216"/>
        <dbReference type="EC" id="4.2.1.136"/>
    </reaction>
</comment>
<keyword evidence="13" id="KW-0511">Multifunctional enzyme</keyword>
<dbReference type="GO" id="GO:0110051">
    <property type="term" value="P:metabolite repair"/>
    <property type="evidence" value="ECO:0007669"/>
    <property type="project" value="TreeGrafter"/>
</dbReference>
<feature type="domain" description="YjeF N-terminal" evidence="21">
    <location>
        <begin position="13"/>
        <end position="215"/>
    </location>
</feature>
<dbReference type="InterPro" id="IPR004443">
    <property type="entry name" value="YjeF_N_dom"/>
</dbReference>
<dbReference type="CDD" id="cd01171">
    <property type="entry name" value="YXKO-related"/>
    <property type="match status" value="1"/>
</dbReference>
<dbReference type="Pfam" id="PF03853">
    <property type="entry name" value="YjeF_N"/>
    <property type="match status" value="1"/>
</dbReference>
<keyword evidence="9 18" id="KW-0630">Potassium</keyword>
<dbReference type="SUPFAM" id="SSF53613">
    <property type="entry name" value="Ribokinase-like"/>
    <property type="match status" value="1"/>
</dbReference>
<feature type="binding site" evidence="17">
    <location>
        <position position="441"/>
    </location>
    <ligand>
        <name>AMP</name>
        <dbReference type="ChEBI" id="CHEBI:456215"/>
    </ligand>
</feature>
<evidence type="ECO:0000256" key="10">
    <source>
        <dbReference type="ARBA" id="ARBA00023027"/>
    </source>
</evidence>
<sequence>MFDWPQIQTTAQMRATESAAMASGAVSGVQLMQRAGMAVAGQIRLRWPKPGRATVLCGPGNNGGDGYVIARHLHRAGWAVRVLGLDNTPGPDADAMKRDWRALGPIRPLTPQQMSAECDLVVDALFGTGLTRAPDGDIARILGWLQGHPSLPVVAVDCPSGLCMDSGRPLHAAAPRCQLTVAFDSLKPGHLLAQGPRLCGRLVIEDIGIAPWRDASTLHRATLHPGLNKVLGKQPDSHKYGSGHALIVAGGRGKGGAAQLAAQAALRIGAGLVTICPPDAALPEHAGAPWALMRQSIDDAADLSQTLADPRISAICLGPGCGVDRAAQLLPPLLASGRACVLDADALTALSEHPRALHANCVLTPHMGEFARLFPDLAQALNTPAKTGPALSKLHITRQAAARCGATVLLKGADTVMAAPDGQAAIHSAFDTPFLATAGAGDVLSGLIAGLLARGQTPVAAAALAATLHSAAARHIGPGLIADDIPQAIPRILRDLNV</sequence>
<dbReference type="STRING" id="364199.SAMN04489858_10141"/>
<feature type="binding site" evidence="18">
    <location>
        <position position="160"/>
    </location>
    <ligand>
        <name>K(+)</name>
        <dbReference type="ChEBI" id="CHEBI:29103"/>
    </ligand>
</feature>
<dbReference type="NCBIfam" id="TIGR00197">
    <property type="entry name" value="yjeF_nterm"/>
    <property type="match status" value="1"/>
</dbReference>
<dbReference type="Gene3D" id="3.40.50.10260">
    <property type="entry name" value="YjeF N-terminal domain"/>
    <property type="match status" value="1"/>
</dbReference>
<evidence type="ECO:0000256" key="1">
    <source>
        <dbReference type="ARBA" id="ARBA00000013"/>
    </source>
</evidence>
<evidence type="ECO:0000256" key="15">
    <source>
        <dbReference type="ARBA" id="ARBA00048238"/>
    </source>
</evidence>
<name>A0A1H9Y5X4_9RHOB</name>
<keyword evidence="8 17" id="KW-0521">NADP</keyword>
<evidence type="ECO:0000256" key="17">
    <source>
        <dbReference type="HAMAP-Rule" id="MF_01965"/>
    </source>
</evidence>
<dbReference type="PROSITE" id="PS01050">
    <property type="entry name" value="YJEF_C_2"/>
    <property type="match status" value="1"/>
</dbReference>
<comment type="function">
    <text evidence="18">Catalyzes the epimerization of the S- and R-forms of NAD(P)HX, a damaged form of NAD(P)H that is a result of enzymatic or heat-dependent hydration. This is a prerequisite for the S-specific NAD(P)H-hydrate dehydratase to allow the repair of both epimers of NAD(P)HX.</text>
</comment>
<keyword evidence="22" id="KW-0418">Kinase</keyword>
<evidence type="ECO:0000256" key="14">
    <source>
        <dbReference type="ARBA" id="ARBA00025153"/>
    </source>
</evidence>
<feature type="binding site" evidence="18">
    <location>
        <begin position="127"/>
        <end position="133"/>
    </location>
    <ligand>
        <name>(6S)-NADPHX</name>
        <dbReference type="ChEBI" id="CHEBI:64076"/>
    </ligand>
</feature>
<dbReference type="InterPro" id="IPR029056">
    <property type="entry name" value="Ribokinase-like"/>
</dbReference>
<evidence type="ECO:0000256" key="7">
    <source>
        <dbReference type="ARBA" id="ARBA00022840"/>
    </source>
</evidence>
<dbReference type="PIRSF" id="PIRSF017184">
    <property type="entry name" value="Nnr"/>
    <property type="match status" value="1"/>
</dbReference>
<protein>
    <recommendedName>
        <fullName evidence="19">Bifunctional NAD(P)H-hydrate repair enzyme</fullName>
    </recommendedName>
    <alternativeName>
        <fullName evidence="19">Nicotinamide nucleotide repair protein</fullName>
    </alternativeName>
    <domain>
        <recommendedName>
            <fullName evidence="19">ADP-dependent (S)-NAD(P)H-hydrate dehydratase</fullName>
            <ecNumber evidence="19">4.2.1.136</ecNumber>
        </recommendedName>
        <alternativeName>
            <fullName evidence="19">ADP-dependent NAD(P)HX dehydratase</fullName>
        </alternativeName>
    </domain>
    <domain>
        <recommendedName>
            <fullName evidence="19">NAD(P)H-hydrate epimerase</fullName>
            <ecNumber evidence="19">5.1.99.6</ecNumber>
        </recommendedName>
    </domain>
</protein>
<feature type="binding site" evidence="17">
    <location>
        <position position="257"/>
    </location>
    <ligand>
        <name>(6S)-NADPHX</name>
        <dbReference type="ChEBI" id="CHEBI:64076"/>
    </ligand>
</feature>
<keyword evidence="7 17" id="KW-0067">ATP-binding</keyword>
<organism evidence="22 23">
    <name type="scientific">Paracoccus homiensis</name>
    <dbReference type="NCBI Taxonomy" id="364199"/>
    <lineage>
        <taxon>Bacteria</taxon>
        <taxon>Pseudomonadati</taxon>
        <taxon>Pseudomonadota</taxon>
        <taxon>Alphaproteobacteria</taxon>
        <taxon>Rhodobacterales</taxon>
        <taxon>Paracoccaceae</taxon>
        <taxon>Paracoccus</taxon>
    </lineage>
</organism>
<evidence type="ECO:0000256" key="4">
    <source>
        <dbReference type="ARBA" id="ARBA00009524"/>
    </source>
</evidence>
<comment type="similarity">
    <text evidence="17">Belongs to the NnrD/CARKD family.</text>
</comment>
<comment type="function">
    <text evidence="14 19">Bifunctional enzyme that catalyzes the epimerization of the S- and R-forms of NAD(P)HX and the dehydration of the S-form of NAD(P)HX at the expense of ADP, which is converted to AMP. This allows the repair of both epimers of NAD(P)HX, a damaged form of NAD(P)H that is a result of enzymatic or heat-dependent hydration.</text>
</comment>
<comment type="subunit">
    <text evidence="17">Homotetramer.</text>
</comment>
<evidence type="ECO:0000259" key="20">
    <source>
        <dbReference type="PROSITE" id="PS51383"/>
    </source>
</evidence>
<dbReference type="GO" id="GO:0046496">
    <property type="term" value="P:nicotinamide nucleotide metabolic process"/>
    <property type="evidence" value="ECO:0007669"/>
    <property type="project" value="UniProtKB-UniRule"/>
</dbReference>
<dbReference type="GO" id="GO:0005524">
    <property type="term" value="F:ATP binding"/>
    <property type="evidence" value="ECO:0007669"/>
    <property type="project" value="UniProtKB-UniRule"/>
</dbReference>
<keyword evidence="6 17" id="KW-0547">Nucleotide-binding</keyword>
<feature type="binding site" evidence="17">
    <location>
        <position position="320"/>
    </location>
    <ligand>
        <name>(6S)-NADPHX</name>
        <dbReference type="ChEBI" id="CHEBI:64076"/>
    </ligand>
</feature>
<feature type="binding site" evidence="18">
    <location>
        <begin position="61"/>
        <end position="65"/>
    </location>
    <ligand>
        <name>(6S)-NADPHX</name>
        <dbReference type="ChEBI" id="CHEBI:64076"/>
    </ligand>
</feature>
<dbReference type="HAMAP" id="MF_01965">
    <property type="entry name" value="NADHX_dehydratase"/>
    <property type="match status" value="1"/>
</dbReference>
<evidence type="ECO:0000256" key="19">
    <source>
        <dbReference type="PIRNR" id="PIRNR017184"/>
    </source>
</evidence>
<feature type="binding site" evidence="18">
    <location>
        <position position="123"/>
    </location>
    <ligand>
        <name>K(+)</name>
        <dbReference type="ChEBI" id="CHEBI:29103"/>
    </ligand>
</feature>
<dbReference type="PROSITE" id="PS51385">
    <property type="entry name" value="YJEF_N"/>
    <property type="match status" value="1"/>
</dbReference>
<dbReference type="PANTHER" id="PTHR12592:SF0">
    <property type="entry name" value="ATP-DEPENDENT (S)-NAD(P)H-HYDRATE DEHYDRATASE"/>
    <property type="match status" value="1"/>
</dbReference>
<dbReference type="AlphaFoldDB" id="A0A1H9Y5X4"/>
<feature type="binding site" evidence="18">
    <location>
        <position position="62"/>
    </location>
    <ligand>
        <name>K(+)</name>
        <dbReference type="ChEBI" id="CHEBI:29103"/>
    </ligand>
</feature>
<evidence type="ECO:0000256" key="8">
    <source>
        <dbReference type="ARBA" id="ARBA00022857"/>
    </source>
</evidence>
<comment type="cofactor">
    <cofactor evidence="18 19">
        <name>K(+)</name>
        <dbReference type="ChEBI" id="CHEBI:29103"/>
    </cofactor>
    <text evidence="18 19">Binds 1 potassium ion per subunit.</text>
</comment>
<keyword evidence="5 18" id="KW-0479">Metal-binding</keyword>
<feature type="binding site" evidence="18">
    <location>
        <position position="157"/>
    </location>
    <ligand>
        <name>(6S)-NADPHX</name>
        <dbReference type="ChEBI" id="CHEBI:64076"/>
    </ligand>
</feature>
<dbReference type="PANTHER" id="PTHR12592">
    <property type="entry name" value="ATP-DEPENDENT (S)-NAD(P)H-HYDRATE DEHYDRATASE FAMILY MEMBER"/>
    <property type="match status" value="1"/>
</dbReference>
<dbReference type="GO" id="GO:0016301">
    <property type="term" value="F:kinase activity"/>
    <property type="evidence" value="ECO:0007669"/>
    <property type="project" value="UniProtKB-KW"/>
</dbReference>
<dbReference type="OrthoDB" id="9806925at2"/>
<evidence type="ECO:0000256" key="18">
    <source>
        <dbReference type="HAMAP-Rule" id="MF_01966"/>
    </source>
</evidence>
<comment type="similarity">
    <text evidence="4 19">In the C-terminal section; belongs to the NnrD/CARKD family.</text>
</comment>
<evidence type="ECO:0000256" key="12">
    <source>
        <dbReference type="ARBA" id="ARBA00023239"/>
    </source>
</evidence>
<evidence type="ECO:0000256" key="3">
    <source>
        <dbReference type="ARBA" id="ARBA00006001"/>
    </source>
</evidence>
<dbReference type="GO" id="GO:0052856">
    <property type="term" value="F:NAD(P)HX epimerase activity"/>
    <property type="evidence" value="ECO:0007669"/>
    <property type="project" value="UniProtKB-UniRule"/>
</dbReference>
<keyword evidence="23" id="KW-1185">Reference proteome</keyword>
<evidence type="ECO:0000256" key="9">
    <source>
        <dbReference type="ARBA" id="ARBA00022958"/>
    </source>
</evidence>
<dbReference type="Proteomes" id="UP000199180">
    <property type="component" value="Unassembled WGS sequence"/>
</dbReference>
<accession>A0A1H9Y5X4</accession>
<dbReference type="InterPro" id="IPR000631">
    <property type="entry name" value="CARKD"/>
</dbReference>
<evidence type="ECO:0000313" key="22">
    <source>
        <dbReference type="EMBL" id="SES64289.1"/>
    </source>
</evidence>
<dbReference type="InterPro" id="IPR036652">
    <property type="entry name" value="YjeF_N_dom_sf"/>
</dbReference>
<gene>
    <name evidence="17" type="primary">nnrD</name>
    <name evidence="18" type="synonym">nnrE</name>
    <name evidence="22" type="ORF">SAMN04489858_10141</name>
</gene>
<dbReference type="Pfam" id="PF01256">
    <property type="entry name" value="Carb_kinase"/>
    <property type="match status" value="1"/>
</dbReference>
<comment type="caution">
    <text evidence="18">Lacks conserved residue(s) required for the propagation of feature annotation.</text>
</comment>
<dbReference type="EMBL" id="FOHO01000001">
    <property type="protein sequence ID" value="SES64289.1"/>
    <property type="molecule type" value="Genomic_DNA"/>
</dbReference>
<dbReference type="GO" id="GO:0052855">
    <property type="term" value="F:ADP-dependent NAD(P)H-hydrate dehydratase activity"/>
    <property type="evidence" value="ECO:0007669"/>
    <property type="project" value="UniProtKB-UniRule"/>
</dbReference>
<keyword evidence="12 17" id="KW-0456">Lyase</keyword>
<comment type="catalytic activity">
    <reaction evidence="2 18 19">
        <text>(6R)-NADPHX = (6S)-NADPHX</text>
        <dbReference type="Rhea" id="RHEA:32227"/>
        <dbReference type="ChEBI" id="CHEBI:64076"/>
        <dbReference type="ChEBI" id="CHEBI:64077"/>
        <dbReference type="EC" id="5.1.99.6"/>
    </reaction>
</comment>
<comment type="catalytic activity">
    <reaction evidence="15 17 19">
        <text>(6S)-NADHX + ADP = AMP + phosphate + NADH + H(+)</text>
        <dbReference type="Rhea" id="RHEA:32223"/>
        <dbReference type="ChEBI" id="CHEBI:15378"/>
        <dbReference type="ChEBI" id="CHEBI:43474"/>
        <dbReference type="ChEBI" id="CHEBI:57945"/>
        <dbReference type="ChEBI" id="CHEBI:64074"/>
        <dbReference type="ChEBI" id="CHEBI:456215"/>
        <dbReference type="ChEBI" id="CHEBI:456216"/>
        <dbReference type="EC" id="4.2.1.136"/>
    </reaction>
</comment>
<evidence type="ECO:0000256" key="11">
    <source>
        <dbReference type="ARBA" id="ARBA00023235"/>
    </source>
</evidence>
<evidence type="ECO:0000256" key="5">
    <source>
        <dbReference type="ARBA" id="ARBA00022723"/>
    </source>
</evidence>
<dbReference type="NCBIfam" id="TIGR00196">
    <property type="entry name" value="yjeF_cterm"/>
    <property type="match status" value="1"/>
</dbReference>
<feature type="binding site" evidence="17">
    <location>
        <position position="442"/>
    </location>
    <ligand>
        <name>(6S)-NADPHX</name>
        <dbReference type="ChEBI" id="CHEBI:64076"/>
    </ligand>
</feature>
<keyword evidence="22" id="KW-0808">Transferase</keyword>
<keyword evidence="10 17" id="KW-0520">NAD</keyword>
<evidence type="ECO:0000256" key="6">
    <source>
        <dbReference type="ARBA" id="ARBA00022741"/>
    </source>
</evidence>
<evidence type="ECO:0000256" key="16">
    <source>
        <dbReference type="ARBA" id="ARBA00049209"/>
    </source>
</evidence>
<comment type="catalytic activity">
    <reaction evidence="1 18 19">
        <text>(6R)-NADHX = (6S)-NADHX</text>
        <dbReference type="Rhea" id="RHEA:32215"/>
        <dbReference type="ChEBI" id="CHEBI:64074"/>
        <dbReference type="ChEBI" id="CHEBI:64075"/>
        <dbReference type="EC" id="5.1.99.6"/>
    </reaction>
</comment>
<evidence type="ECO:0000259" key="21">
    <source>
        <dbReference type="PROSITE" id="PS51385"/>
    </source>
</evidence>
<evidence type="ECO:0000313" key="23">
    <source>
        <dbReference type="Proteomes" id="UP000199180"/>
    </source>
</evidence>
<comment type="cofactor">
    <cofactor evidence="17">
        <name>Mg(2+)</name>
        <dbReference type="ChEBI" id="CHEBI:18420"/>
    </cofactor>
</comment>
<feature type="binding site" evidence="17">
    <location>
        <begin position="411"/>
        <end position="415"/>
    </location>
    <ligand>
        <name>AMP</name>
        <dbReference type="ChEBI" id="CHEBI:456215"/>
    </ligand>
</feature>
<comment type="similarity">
    <text evidence="18">Belongs to the NnrE/AIBP family.</text>
</comment>
<dbReference type="HAMAP" id="MF_01966">
    <property type="entry name" value="NADHX_epimerase"/>
    <property type="match status" value="1"/>
</dbReference>
<evidence type="ECO:0000256" key="2">
    <source>
        <dbReference type="ARBA" id="ARBA00000909"/>
    </source>
</evidence>
<dbReference type="EC" id="5.1.99.6" evidence="19"/>